<dbReference type="PANTHER" id="PTHR33078">
    <property type="entry name" value="PROTEIN YCF2-RELATED"/>
    <property type="match status" value="1"/>
</dbReference>
<keyword evidence="9" id="KW-0150">Chloroplast</keyword>
<dbReference type="SMART" id="SM00382">
    <property type="entry name" value="AAA"/>
    <property type="match status" value="1"/>
</dbReference>
<organism evidence="9">
    <name type="scientific">Araucaria columnaris</name>
    <dbReference type="NCBI Taxonomy" id="60858"/>
    <lineage>
        <taxon>Eukaryota</taxon>
        <taxon>Viridiplantae</taxon>
        <taxon>Streptophyta</taxon>
        <taxon>Embryophyta</taxon>
        <taxon>Tracheophyta</taxon>
        <taxon>Spermatophyta</taxon>
        <taxon>Pinopsida</taxon>
        <taxon>Pinidae</taxon>
        <taxon>Conifers II</taxon>
        <taxon>Araucariales</taxon>
        <taxon>Araucariaceae</taxon>
        <taxon>Araucaria</taxon>
    </lineage>
</organism>
<feature type="domain" description="AAA+ ATPase" evidence="8">
    <location>
        <begin position="1462"/>
        <end position="1631"/>
    </location>
</feature>
<sequence>MKLKQHFWMLKSKNFRFHFRHRFRLEMMQVFNPWNKSYLTESYLFRFLTRIFSCRERPVKLFHFRILVTLLLRDLRSIGFNQTIKIVVLLTLPVFMYRANHFWNEKRYMMFIAPNFTRNLLMVPHLSVYLSKYDINLNTNINNNKNEIISENQGPITWETSKSEDSPIYWNFFEILSKASIYEPCMSTGATKKPIQSFKLLKRQQDDHPFQYFMESERNRRVDFWKVKTYFHNPSSIYMSSSDPGRNIIRKNQRDINYFNCIQFMHRSSLWDLSSSVCDQNKEQWKKILLEITDQFALSMAKSSQVDNNQFTFDVDYNMNQFYELNKSKLLNQIFKHKEKLKDQFLLSLLNIIDKENEFVDRIIKRNNNDRTETSVQLILIQYKMKVDGHFSKANLFFQKAFKKYRIENVFNKLDFRSGRNSKDPVQVNWIENESLNNVMQNTINQHSSSWRKGQKEWFNHSILRTDKYINRNFILYNWSTQTKYLKNGLKHLIYSSNFSSNFTRNYLKLRNRVFDLNEYRVLVPIDIRLPLKEFLQLFLFKNLSIFIDLFDNKVLISAHLPKLLSNWWSNFRSKLNINIIVDNRSSIIDFLMGDEDQYNTPRGMIIKEKRLALYNQLLDDLIRLFNFLNNLFEPLWNKLLKLIPPIIIKILDDSQRPELIDEGIIAQSVLNEIPMSQLIIDLLDNEKNCMEFVDNTDLSALFNDQNWLNPLKLSNQSLLRASFNKANTIEFFDYLHNPRLNYKRRLFSYMESIHIKKKNLTYGQLFNLFPIHNNLFSLPIDEKNPVLSEKEIVSLINSQVANILLPKYLHDQTLIYDLYKSVNLLTQLNSIVHDKRYISSIEEISTTPFRREQQIVNFEKTSCPPFFNNSDSEENNLYQYEKSVNLKDMDFIQTQSYQDDLRFIFETLFMEMNKKSVKKYSSTKSSKNIIENKATDFTSPWWKCFEDILLDTYMEIKKSSLLNKDKEIFSRVFQFQINSSKWDLFQTYRLCVFTSAWWKYLEDIFLYPFLQILINSRDQFASILDLFEYKNEFITHILDVLNILWALPQKLLALLEWKLRTNLEKFFNYVFNSVSYYVSKFSGYVSYYVFNFSNYVFYYVSEFFSNYASKHVSIIYHYFSGSKKKWRNWYFLVLSWVESFKKEKANQEQELEMMEIEIEIRNRGRKIPFTLFKEITFIPAFREFTFKEFKEMKMMERLKMMERFMIDVRNGLIKNEESWVLFLVSFVVGYFILRLFSFPFYMFNLTKDYYFWRNKIKYNSSYKELHHTFQPLVEPMPGIISGWFLDYEDYNIPIEEIYNYFIRKWSCIRELKKGSWFFFSIYTTLLETNYSSIDQRERELAHFLIKEKSFSQLELKLITNPKDFSFKRTFPVTDDPNIPVAGYITEQPGLIYLRYLAETYQQGIMNYTNKFDQFGSAERSVFLAFCNKITSLQKDCWGSLSSSQVNPHPLSLNLGPSSSYFSKRIFLIGPMNTGRSYLVKSLAADSYIPLVRISLRYFLPRGDDLKNEFEEKAEDPMLYAPSLFDDTAENKLDRIDMDMDILQKNLRLKRIQQFMLALELAKAMSPCIIWIPNIHELNFGSFFLSILVRRLFKENFPGIVIGSTHLPKKVDPFPIGSDGLDRSIHIRLLPFLQRQREFPILLRSKGVYLEKEWSCSDEFGFRTKGFNARDLTGFTNEIFLISINQKKSVIGTNTIRFAFSRTTTGLFGYEPRQQERLPYKVGKSFIQHTLNTLRSMGMDPLFVTDFWLPRAFYLSHWYLEPSIAEATVKQFTIFSHILGCLAGSAAQDSWFISEQNKDNWRSLDGFIKNDFALASSLLESFLVEFSLGFDILYRGRPESEAILTFAGRSIVKNHFNMVERGISSLVNKESFRQEKDIFGAYKDQDEDDFLNRLVWAPRPWRLSFIRSNKFDILFRANHFVELLEQYYYYDILEFEYMKEKLGSLYKRSYQKYKTQNKWNAEIKARVQEQERQRIILGEFIDTEDYHMQYQSSKFSIFFLERFLWDPVGFVFQEKRISMFSHRELLLNEEMLKRIYITYIPIRKEATQNPFRSKYVLGVYSENKILNMKDWKLEDIIPGDHMVSVQRIQTFGFEWKQICPYMPSFTYGRWLVEVSPMVIRLENMANDRQAETTRWLSDYFTYHFLFESYQYLLNLFQSNRMLLNQMTKTLLERRILFANEIRYLIAEEKNRNKRD</sequence>
<comment type="similarity">
    <text evidence="3">Belongs to the Ycf2 family.</text>
</comment>
<evidence type="ECO:0000256" key="4">
    <source>
        <dbReference type="ARBA" id="ARBA00022640"/>
    </source>
</evidence>
<dbReference type="InterPro" id="IPR003593">
    <property type="entry name" value="AAA+_ATPase"/>
</dbReference>
<gene>
    <name evidence="9" type="primary">ycf2</name>
</gene>
<protein>
    <recommendedName>
        <fullName evidence="8">AAA+ ATPase domain-containing protein</fullName>
    </recommendedName>
</protein>
<evidence type="ECO:0000256" key="7">
    <source>
        <dbReference type="SAM" id="Phobius"/>
    </source>
</evidence>
<dbReference type="InterPro" id="IPR056777">
    <property type="entry name" value="Ycf2_N"/>
</dbReference>
<keyword evidence="7" id="KW-0812">Transmembrane</keyword>
<keyword evidence="7" id="KW-1133">Transmembrane helix</keyword>
<evidence type="ECO:0000256" key="2">
    <source>
        <dbReference type="ARBA" id="ARBA00004474"/>
    </source>
</evidence>
<dbReference type="InterPro" id="IPR003959">
    <property type="entry name" value="ATPase_AAA_core"/>
</dbReference>
<dbReference type="EMBL" id="KM678417">
    <property type="protein sequence ID" value="AJF42954.1"/>
    <property type="molecule type" value="Genomic_DNA"/>
</dbReference>
<geneLocation type="chloroplast" evidence="9"/>
<evidence type="ECO:0000256" key="6">
    <source>
        <dbReference type="ARBA" id="ARBA00022840"/>
    </source>
</evidence>
<evidence type="ECO:0000259" key="8">
    <source>
        <dbReference type="SMART" id="SM00382"/>
    </source>
</evidence>
<dbReference type="GO" id="GO:0016887">
    <property type="term" value="F:ATP hydrolysis activity"/>
    <property type="evidence" value="ECO:0007669"/>
    <property type="project" value="InterPro"/>
</dbReference>
<evidence type="ECO:0000313" key="9">
    <source>
        <dbReference type="EMBL" id="AJF42954.1"/>
    </source>
</evidence>
<dbReference type="Gene3D" id="3.40.50.300">
    <property type="entry name" value="P-loop containing nucleotide triphosphate hydrolases"/>
    <property type="match status" value="1"/>
</dbReference>
<dbReference type="SUPFAM" id="SSF52540">
    <property type="entry name" value="P-loop containing nucleoside triphosphate hydrolases"/>
    <property type="match status" value="1"/>
</dbReference>
<dbReference type="GO" id="GO:0009536">
    <property type="term" value="C:plastid"/>
    <property type="evidence" value="ECO:0007669"/>
    <property type="project" value="UniProtKB-SubCell"/>
</dbReference>
<evidence type="ECO:0000256" key="3">
    <source>
        <dbReference type="ARBA" id="ARBA00009361"/>
    </source>
</evidence>
<name>A0A0B5HG64_9CONI</name>
<keyword evidence="4 9" id="KW-0934">Plastid</keyword>
<keyword evidence="7" id="KW-0472">Membrane</keyword>
<reference evidence="9" key="1">
    <citation type="journal article" date="2015" name="Mol. Ecol. Resour.">
        <title>Does complete plastid genome sequencing improve species discrimination and phylogenetic resolution in Araucaria?</title>
        <authorList>
            <person name="Ruhsam M."/>
            <person name="Rai H.S."/>
            <person name="Mathews S."/>
            <person name="Ross T.G."/>
            <person name="Graham S.W."/>
            <person name="Raubeson L.A."/>
            <person name="Mei W."/>
            <person name="Thomas P.I."/>
            <person name="Gardner M.F."/>
            <person name="Ennos R.A."/>
            <person name="Hollingsworth P.M."/>
        </authorList>
    </citation>
    <scope>NUCLEOTIDE SEQUENCE</scope>
</reference>
<evidence type="ECO:0000256" key="5">
    <source>
        <dbReference type="ARBA" id="ARBA00022741"/>
    </source>
</evidence>
<dbReference type="PANTHER" id="PTHR33078:SF100">
    <property type="entry name" value="PROTEIN YCF2"/>
    <property type="match status" value="1"/>
</dbReference>
<keyword evidence="5" id="KW-0547">Nucleotide-binding</keyword>
<accession>A0A0B5HG64</accession>
<comment type="function">
    <text evidence="1">Probable ATPase of unknown function. Its presence in a non-photosynthetic plant (Epifagus virginiana) and experiments in tobacco indicate that it has an essential function which is probably not related to photosynthesis.</text>
</comment>
<evidence type="ECO:0000256" key="1">
    <source>
        <dbReference type="ARBA" id="ARBA00002329"/>
    </source>
</evidence>
<comment type="subcellular location">
    <subcellularLocation>
        <location evidence="2">Plastid</location>
    </subcellularLocation>
</comment>
<dbReference type="Pfam" id="PF05695">
    <property type="entry name" value="Ycf2"/>
    <property type="match status" value="2"/>
</dbReference>
<dbReference type="GO" id="GO:0005524">
    <property type="term" value="F:ATP binding"/>
    <property type="evidence" value="ECO:0007669"/>
    <property type="project" value="UniProtKB-KW"/>
</dbReference>
<proteinExistence type="inferred from homology"/>
<dbReference type="InterPro" id="IPR027417">
    <property type="entry name" value="P-loop_NTPase"/>
</dbReference>
<dbReference type="Pfam" id="PF00004">
    <property type="entry name" value="AAA"/>
    <property type="match status" value="1"/>
</dbReference>
<keyword evidence="6" id="KW-0067">ATP-binding</keyword>
<feature type="transmembrane region" description="Helical" evidence="7">
    <location>
        <begin position="1220"/>
        <end position="1244"/>
    </location>
</feature>